<evidence type="ECO:0000256" key="3">
    <source>
        <dbReference type="HAMAP-Rule" id="MF_00211"/>
    </source>
</evidence>
<feature type="domain" description="Glycosyl transferase family 3 N-terminal" evidence="5">
    <location>
        <begin position="10"/>
        <end position="71"/>
    </location>
</feature>
<evidence type="ECO:0000259" key="4">
    <source>
        <dbReference type="Pfam" id="PF00591"/>
    </source>
</evidence>
<comment type="caution">
    <text evidence="3">Lacks conserved residue(s) required for the propagation of feature annotation.</text>
</comment>
<feature type="binding site" evidence="3">
    <location>
        <position position="126"/>
    </location>
    <ligand>
        <name>5-phospho-alpha-D-ribose 1-diphosphate</name>
        <dbReference type="ChEBI" id="CHEBI:58017"/>
    </ligand>
</feature>
<keyword evidence="3" id="KW-0460">Magnesium</keyword>
<evidence type="ECO:0000256" key="1">
    <source>
        <dbReference type="ARBA" id="ARBA00022676"/>
    </source>
</evidence>
<dbReference type="EC" id="2.4.2.18" evidence="3"/>
<feature type="binding site" evidence="3">
    <location>
        <position position="231"/>
    </location>
    <ligand>
        <name>Mg(2+)</name>
        <dbReference type="ChEBI" id="CHEBI:18420"/>
        <label>1</label>
    </ligand>
</feature>
<dbReference type="NCBIfam" id="TIGR01245">
    <property type="entry name" value="trpD"/>
    <property type="match status" value="1"/>
</dbReference>
<feature type="binding site" evidence="3">
    <location>
        <position position="98"/>
    </location>
    <ligand>
        <name>Mg(2+)</name>
        <dbReference type="ChEBI" id="CHEBI:18420"/>
        <label>1</label>
    </ligand>
</feature>
<feature type="binding site" evidence="3">
    <location>
        <begin position="89"/>
        <end position="90"/>
    </location>
    <ligand>
        <name>5-phospho-alpha-D-ribose 1-diphosphate</name>
        <dbReference type="ChEBI" id="CHEBI:58017"/>
    </ligand>
</feature>
<dbReference type="GO" id="GO:0004048">
    <property type="term" value="F:anthranilate phosphoribosyltransferase activity"/>
    <property type="evidence" value="ECO:0007669"/>
    <property type="project" value="UniProtKB-EC"/>
</dbReference>
<comment type="caution">
    <text evidence="6">The sequence shown here is derived from an EMBL/GenBank/DDBJ whole genome shotgun (WGS) entry which is preliminary data.</text>
</comment>
<name>A0ABW1YG55_9DEIO</name>
<feature type="binding site" evidence="3">
    <location>
        <begin position="96"/>
        <end position="99"/>
    </location>
    <ligand>
        <name>5-phospho-alpha-D-ribose 1-diphosphate</name>
        <dbReference type="ChEBI" id="CHEBI:58017"/>
    </ligand>
</feature>
<dbReference type="Proteomes" id="UP001596297">
    <property type="component" value="Unassembled WGS sequence"/>
</dbReference>
<keyword evidence="7" id="KW-1185">Reference proteome</keyword>
<evidence type="ECO:0000256" key="2">
    <source>
        <dbReference type="ARBA" id="ARBA00022679"/>
    </source>
</evidence>
<dbReference type="Pfam" id="PF02885">
    <property type="entry name" value="Glycos_trans_3N"/>
    <property type="match status" value="1"/>
</dbReference>
<evidence type="ECO:0000313" key="6">
    <source>
        <dbReference type="EMBL" id="MFC6592998.1"/>
    </source>
</evidence>
<dbReference type="InterPro" id="IPR000312">
    <property type="entry name" value="Glycosyl_Trfase_fam3"/>
</dbReference>
<feature type="binding site" evidence="3">
    <location>
        <position position="231"/>
    </location>
    <ligand>
        <name>Mg(2+)</name>
        <dbReference type="ChEBI" id="CHEBI:18420"/>
        <label>2</label>
    </ligand>
</feature>
<keyword evidence="1 3" id="KW-0328">Glycosyltransferase</keyword>
<comment type="catalytic activity">
    <reaction evidence="3">
        <text>N-(5-phospho-beta-D-ribosyl)anthranilate + diphosphate = 5-phospho-alpha-D-ribose 1-diphosphate + anthranilate</text>
        <dbReference type="Rhea" id="RHEA:11768"/>
        <dbReference type="ChEBI" id="CHEBI:16567"/>
        <dbReference type="ChEBI" id="CHEBI:18277"/>
        <dbReference type="ChEBI" id="CHEBI:33019"/>
        <dbReference type="ChEBI" id="CHEBI:58017"/>
        <dbReference type="EC" id="2.4.2.18"/>
    </reaction>
</comment>
<feature type="binding site" evidence="3">
    <location>
        <position position="94"/>
    </location>
    <ligand>
        <name>5-phospho-alpha-D-ribose 1-diphosphate</name>
        <dbReference type="ChEBI" id="CHEBI:58017"/>
    </ligand>
</feature>
<feature type="binding site" evidence="3">
    <location>
        <position position="172"/>
    </location>
    <ligand>
        <name>anthranilate</name>
        <dbReference type="ChEBI" id="CHEBI:16567"/>
        <label>2</label>
    </ligand>
</feature>
<comment type="subunit">
    <text evidence="3">Homodimer.</text>
</comment>
<keyword evidence="2 3" id="KW-0808">Transferase</keyword>
<gene>
    <name evidence="3 6" type="primary">trpD</name>
    <name evidence="6" type="ORF">ACFP81_13960</name>
</gene>
<feature type="binding site" evidence="3">
    <location>
        <position position="86"/>
    </location>
    <ligand>
        <name>5-phospho-alpha-D-ribose 1-diphosphate</name>
        <dbReference type="ChEBI" id="CHEBI:58017"/>
    </ligand>
</feature>
<organism evidence="6 7">
    <name type="scientific">Deinococcus lacus</name>
    <dbReference type="NCBI Taxonomy" id="392561"/>
    <lineage>
        <taxon>Bacteria</taxon>
        <taxon>Thermotogati</taxon>
        <taxon>Deinococcota</taxon>
        <taxon>Deinococci</taxon>
        <taxon>Deinococcales</taxon>
        <taxon>Deinococcaceae</taxon>
        <taxon>Deinococcus</taxon>
    </lineage>
</organism>
<feature type="binding site" evidence="3">
    <location>
        <position position="86"/>
    </location>
    <ligand>
        <name>anthranilate</name>
        <dbReference type="ChEBI" id="CHEBI:16567"/>
        <label>1</label>
    </ligand>
</feature>
<feature type="binding site" evidence="3">
    <location>
        <begin position="114"/>
        <end position="122"/>
    </location>
    <ligand>
        <name>5-phospho-alpha-D-ribose 1-diphosphate</name>
        <dbReference type="ChEBI" id="CHEBI:58017"/>
    </ligand>
</feature>
<dbReference type="SUPFAM" id="SSF52418">
    <property type="entry name" value="Nucleoside phosphorylase/phosphoribosyltransferase catalytic domain"/>
    <property type="match status" value="1"/>
</dbReference>
<comment type="function">
    <text evidence="3">Catalyzes the transfer of the phosphoribosyl group of 5-phosphorylribose-1-pyrophosphate (PRPP) to anthranilate to yield N-(5'-phosphoribosyl)-anthranilate (PRA).</text>
</comment>
<keyword evidence="3" id="KW-0479">Metal-binding</keyword>
<evidence type="ECO:0000259" key="5">
    <source>
        <dbReference type="Pfam" id="PF02885"/>
    </source>
</evidence>
<dbReference type="SUPFAM" id="SSF47648">
    <property type="entry name" value="Nucleoside phosphorylase/phosphoribosyltransferase N-terminal domain"/>
    <property type="match status" value="1"/>
</dbReference>
<accession>A0ABW1YG55</accession>
<dbReference type="RefSeq" id="WP_380084114.1">
    <property type="nucleotide sequence ID" value="NZ_JBHSWD010000003.1"/>
</dbReference>
<reference evidence="7" key="1">
    <citation type="journal article" date="2019" name="Int. J. Syst. Evol. Microbiol.">
        <title>The Global Catalogue of Microorganisms (GCM) 10K type strain sequencing project: providing services to taxonomists for standard genome sequencing and annotation.</title>
        <authorList>
            <consortium name="The Broad Institute Genomics Platform"/>
            <consortium name="The Broad Institute Genome Sequencing Center for Infectious Disease"/>
            <person name="Wu L."/>
            <person name="Ma J."/>
        </authorList>
    </citation>
    <scope>NUCLEOTIDE SEQUENCE [LARGE SCALE GENOMIC DNA]</scope>
    <source>
        <strain evidence="7">CGMCC 1.15772</strain>
    </source>
</reference>
<keyword evidence="3" id="KW-0028">Amino-acid biosynthesis</keyword>
<sequence>MTPLTLTPPDLLRAALLGQRLTQGEAEALFSAVIAGDFTEGQLAGLLMTLKTRGETAEELAGAALAYRAACLPFPAQPRPISDCVGTGGDMAGTINISTAAALVASSLGVPVAKHGNRSVSSRAGSADLAEALGLPVTLSPEAAARGLAAHNFCYIFAVQYHPAVGRIMPLRRALAVPTLLNFLGPLLNPARPTRQLLGVARPEVAPLLAQTVARLGRTHALVVHGSGLDEIALHGPTQVYEVNEDGGLEHYVLTPADLGLTDRPLLALIGGGPEDNARMIRAVLAGEGEAAHQEAIAAATGALLYLNGRAETLRGGVTQALEQLHSGRVAEHVAQLSEVRP</sequence>
<evidence type="ECO:0000313" key="7">
    <source>
        <dbReference type="Proteomes" id="UP001596297"/>
    </source>
</evidence>
<comment type="cofactor">
    <cofactor evidence="3">
        <name>Mg(2+)</name>
        <dbReference type="ChEBI" id="CHEBI:18420"/>
    </cofactor>
    <text evidence="3">Binds 2 magnesium ions per monomer.</text>
</comment>
<dbReference type="InterPro" id="IPR036320">
    <property type="entry name" value="Glycosyl_Trfase_fam3_N_dom_sf"/>
</dbReference>
<comment type="pathway">
    <text evidence="3">Amino-acid biosynthesis; L-tryptophan biosynthesis; L-tryptophan from chorismate: step 2/5.</text>
</comment>
<feature type="domain" description="Glycosyl transferase family 3" evidence="4">
    <location>
        <begin position="80"/>
        <end position="329"/>
    </location>
</feature>
<dbReference type="EMBL" id="JBHSWD010000003">
    <property type="protein sequence ID" value="MFC6592998.1"/>
    <property type="molecule type" value="Genomic_DNA"/>
</dbReference>
<comment type="similarity">
    <text evidence="3">Belongs to the anthranilate phosphoribosyltransferase family.</text>
</comment>
<dbReference type="Pfam" id="PF00591">
    <property type="entry name" value="Glycos_transf_3"/>
    <property type="match status" value="1"/>
</dbReference>
<keyword evidence="3" id="KW-0057">Aromatic amino acid biosynthesis</keyword>
<feature type="binding site" evidence="3">
    <location>
        <position position="117"/>
    </location>
    <ligand>
        <name>anthranilate</name>
        <dbReference type="ChEBI" id="CHEBI:16567"/>
        <label>1</label>
    </ligand>
</feature>
<dbReference type="Gene3D" id="3.40.1030.10">
    <property type="entry name" value="Nucleoside phosphorylase/phosphoribosyltransferase catalytic domain"/>
    <property type="match status" value="1"/>
</dbReference>
<proteinExistence type="inferred from homology"/>
<dbReference type="InterPro" id="IPR005940">
    <property type="entry name" value="Anthranilate_Pribosyl_Tfrase"/>
</dbReference>
<protein>
    <recommendedName>
        <fullName evidence="3">Anthranilate phosphoribosyltransferase</fullName>
        <ecNumber evidence="3">2.4.2.18</ecNumber>
    </recommendedName>
</protein>
<keyword evidence="3" id="KW-0822">Tryptophan biosynthesis</keyword>
<dbReference type="PANTHER" id="PTHR43285:SF2">
    <property type="entry name" value="ANTHRANILATE PHOSPHORIBOSYLTRANSFERASE"/>
    <property type="match status" value="1"/>
</dbReference>
<dbReference type="PANTHER" id="PTHR43285">
    <property type="entry name" value="ANTHRANILATE PHOSPHORIBOSYLTRANSFERASE"/>
    <property type="match status" value="1"/>
</dbReference>
<dbReference type="HAMAP" id="MF_00211">
    <property type="entry name" value="TrpD"/>
    <property type="match status" value="1"/>
</dbReference>
<dbReference type="Gene3D" id="1.20.970.10">
    <property type="entry name" value="Transferase, Pyrimidine Nucleoside Phosphorylase, Chain C"/>
    <property type="match status" value="1"/>
</dbReference>
<feature type="binding site" evidence="3">
    <location>
        <position position="230"/>
    </location>
    <ligand>
        <name>Mg(2+)</name>
        <dbReference type="ChEBI" id="CHEBI:18420"/>
        <label>2</label>
    </ligand>
</feature>
<dbReference type="InterPro" id="IPR017459">
    <property type="entry name" value="Glycosyl_Trfase_fam3_N_dom"/>
</dbReference>
<dbReference type="InterPro" id="IPR035902">
    <property type="entry name" value="Nuc_phospho_transferase"/>
</dbReference>